<proteinExistence type="predicted"/>
<evidence type="ECO:0000313" key="3">
    <source>
        <dbReference type="EMBL" id="CAA7259493.1"/>
    </source>
</evidence>
<feature type="compositionally biased region" description="Basic and acidic residues" evidence="2">
    <location>
        <begin position="123"/>
        <end position="135"/>
    </location>
</feature>
<feature type="region of interest" description="Disordered" evidence="2">
    <location>
        <begin position="123"/>
        <end position="165"/>
    </location>
</feature>
<keyword evidence="1" id="KW-0175">Coiled coil</keyword>
<dbReference type="OrthoDB" id="3364747at2759"/>
<keyword evidence="4" id="KW-1185">Reference proteome</keyword>
<reference evidence="3 4" key="1">
    <citation type="submission" date="2020-01" db="EMBL/GenBank/DDBJ databases">
        <authorList>
            <person name="Gupta K D."/>
        </authorList>
    </citation>
    <scope>NUCLEOTIDE SEQUENCE [LARGE SCALE GENOMIC DNA]</scope>
</reference>
<organism evidence="3 4">
    <name type="scientific">Cyclocybe aegerita</name>
    <name type="common">Black poplar mushroom</name>
    <name type="synonym">Agrocybe aegerita</name>
    <dbReference type="NCBI Taxonomy" id="1973307"/>
    <lineage>
        <taxon>Eukaryota</taxon>
        <taxon>Fungi</taxon>
        <taxon>Dikarya</taxon>
        <taxon>Basidiomycota</taxon>
        <taxon>Agaricomycotina</taxon>
        <taxon>Agaricomycetes</taxon>
        <taxon>Agaricomycetidae</taxon>
        <taxon>Agaricales</taxon>
        <taxon>Agaricineae</taxon>
        <taxon>Bolbitiaceae</taxon>
        <taxon>Cyclocybe</taxon>
    </lineage>
</organism>
<feature type="coiled-coil region" evidence="1">
    <location>
        <begin position="25"/>
        <end position="72"/>
    </location>
</feature>
<evidence type="ECO:0000313" key="4">
    <source>
        <dbReference type="Proteomes" id="UP000467700"/>
    </source>
</evidence>
<accession>A0A8S0WD23</accession>
<dbReference type="Proteomes" id="UP000467700">
    <property type="component" value="Unassembled WGS sequence"/>
</dbReference>
<dbReference type="AlphaFoldDB" id="A0A8S0WD23"/>
<protein>
    <submittedName>
        <fullName evidence="3">Uncharacterized protein</fullName>
    </submittedName>
</protein>
<dbReference type="EMBL" id="CACVBS010000024">
    <property type="protein sequence ID" value="CAA7259493.1"/>
    <property type="molecule type" value="Genomic_DNA"/>
</dbReference>
<sequence length="165" mass="18429">MSILITEEPISAHPDLIKKLEKGIINEAKHEEQNFKDTLKDLSKTEKMESKAHKASVRAERVLEKAEQHEQKTLKNIYKAEQAHDIAISNVHEAQHELEMSTKNNGKFQQSVQAKKERVEDAIKANDENTKERNIKLTALRGPAGTNESGRVVPAVEGAASTAQN</sequence>
<evidence type="ECO:0000256" key="2">
    <source>
        <dbReference type="SAM" id="MobiDB-lite"/>
    </source>
</evidence>
<name>A0A8S0WD23_CYCAE</name>
<comment type="caution">
    <text evidence="3">The sequence shown here is derived from an EMBL/GenBank/DDBJ whole genome shotgun (WGS) entry which is preliminary data.</text>
</comment>
<gene>
    <name evidence="3" type="ORF">AAE3_LOCUS1584</name>
</gene>
<evidence type="ECO:0000256" key="1">
    <source>
        <dbReference type="SAM" id="Coils"/>
    </source>
</evidence>